<dbReference type="AlphaFoldDB" id="A0A665X6H5"/>
<feature type="region of interest" description="Disordered" evidence="1">
    <location>
        <begin position="203"/>
        <end position="222"/>
    </location>
</feature>
<reference evidence="2" key="2">
    <citation type="submission" date="2025-08" db="UniProtKB">
        <authorList>
            <consortium name="Ensembl"/>
        </authorList>
    </citation>
    <scope>IDENTIFICATION</scope>
</reference>
<evidence type="ECO:0000313" key="3">
    <source>
        <dbReference type="Proteomes" id="UP000472264"/>
    </source>
</evidence>
<evidence type="ECO:0000256" key="1">
    <source>
        <dbReference type="SAM" id="MobiDB-lite"/>
    </source>
</evidence>
<dbReference type="Pfam" id="PF15256">
    <property type="entry name" value="SPATIAL"/>
    <property type="match status" value="2"/>
</dbReference>
<evidence type="ECO:0008006" key="4">
    <source>
        <dbReference type="Google" id="ProtNLM"/>
    </source>
</evidence>
<name>A0A665X6H5_ECHNA</name>
<evidence type="ECO:0000313" key="2">
    <source>
        <dbReference type="Ensembl" id="ENSENLP00000051928.1"/>
    </source>
</evidence>
<dbReference type="InterPro" id="IPR037394">
    <property type="entry name" value="TBATA-like"/>
</dbReference>
<dbReference type="PANTHER" id="PTHR33772">
    <property type="entry name" value="THYMUS, BRAIN AND TESTES-ASSOCIATED"/>
    <property type="match status" value="1"/>
</dbReference>
<sequence>MIKHIRYCSKLVNYPTKCSRAATGHGRPSRVPFTHEFTKMLTKGSPRFGSLSHHSFFSRHNPHPHRVRHIQGEQQRKHVRCAHTCRRFSLLFCFQSFQIIWNYQSDFLSFSFTARFSEAWRDELKELAAKVSLSSQAQKDNKEVLELLCQILQTDSLSAVQRWLLLAGQREKDLVMGMIKQALDGVDFSGRQLRAFHPAASPPACAPSLDQGWRKPRGMWSG</sequence>
<keyword evidence="3" id="KW-1185">Reference proteome</keyword>
<organism evidence="2 3">
    <name type="scientific">Echeneis naucrates</name>
    <name type="common">Live sharksucker</name>
    <dbReference type="NCBI Taxonomy" id="173247"/>
    <lineage>
        <taxon>Eukaryota</taxon>
        <taxon>Metazoa</taxon>
        <taxon>Chordata</taxon>
        <taxon>Craniata</taxon>
        <taxon>Vertebrata</taxon>
        <taxon>Euteleostomi</taxon>
        <taxon>Actinopterygii</taxon>
        <taxon>Neopterygii</taxon>
        <taxon>Teleostei</taxon>
        <taxon>Neoteleostei</taxon>
        <taxon>Acanthomorphata</taxon>
        <taxon>Carangaria</taxon>
        <taxon>Carangiformes</taxon>
        <taxon>Echeneidae</taxon>
        <taxon>Echeneis</taxon>
    </lineage>
</organism>
<protein>
    <recommendedName>
        <fullName evidence="4">Thymus, brain and testes associated</fullName>
    </recommendedName>
</protein>
<dbReference type="InParanoid" id="A0A665X6H5"/>
<reference evidence="2" key="1">
    <citation type="submission" date="2021-04" db="EMBL/GenBank/DDBJ databases">
        <authorList>
            <consortium name="Wellcome Sanger Institute Data Sharing"/>
        </authorList>
    </citation>
    <scope>NUCLEOTIDE SEQUENCE [LARGE SCALE GENOMIC DNA]</scope>
</reference>
<dbReference type="PANTHER" id="PTHR33772:SF1">
    <property type="entry name" value="PROTEIN TBATA"/>
    <property type="match status" value="1"/>
</dbReference>
<proteinExistence type="predicted"/>
<accession>A0A665X6H5</accession>
<reference evidence="2" key="3">
    <citation type="submission" date="2025-09" db="UniProtKB">
        <authorList>
            <consortium name="Ensembl"/>
        </authorList>
    </citation>
    <scope>IDENTIFICATION</scope>
</reference>
<dbReference type="Ensembl" id="ENSENLT00000053185.1">
    <property type="protein sequence ID" value="ENSENLP00000051928.1"/>
    <property type="gene ID" value="ENSENLG00000021737.1"/>
</dbReference>
<dbReference type="Proteomes" id="UP000472264">
    <property type="component" value="Chromosome 19"/>
</dbReference>